<dbReference type="PANTHER" id="PTHR21530">
    <property type="entry name" value="PHEROMONE SHUTDOWN PROTEIN"/>
    <property type="match status" value="1"/>
</dbReference>
<feature type="region of interest" description="Disordered" evidence="1">
    <location>
        <begin position="1"/>
        <end position="25"/>
    </location>
</feature>
<dbReference type="CDD" id="cd14726">
    <property type="entry name" value="TraB_PrgY-like"/>
    <property type="match status" value="1"/>
</dbReference>
<proteinExistence type="predicted"/>
<evidence type="ECO:0000313" key="3">
    <source>
        <dbReference type="EMBL" id="CAD9225841.1"/>
    </source>
</evidence>
<dbReference type="InterPro" id="IPR046345">
    <property type="entry name" value="TraB_PrgY-like"/>
</dbReference>
<dbReference type="PANTHER" id="PTHR21530:SF7">
    <property type="entry name" value="TRAB DOMAIN-CONTAINING PROTEIN"/>
    <property type="match status" value="1"/>
</dbReference>
<keyword evidence="2" id="KW-0812">Transmembrane</keyword>
<keyword evidence="2" id="KW-1133">Transmembrane helix</keyword>
<gene>
    <name evidence="3" type="ORF">TCHU04912_LOCUS21422</name>
</gene>
<dbReference type="Pfam" id="PF01963">
    <property type="entry name" value="TraB_PrgY_gumN"/>
    <property type="match status" value="1"/>
</dbReference>
<reference evidence="3" key="1">
    <citation type="submission" date="2021-01" db="EMBL/GenBank/DDBJ databases">
        <authorList>
            <person name="Corre E."/>
            <person name="Pelletier E."/>
            <person name="Niang G."/>
            <person name="Scheremetjew M."/>
            <person name="Finn R."/>
            <person name="Kale V."/>
            <person name="Holt S."/>
            <person name="Cochrane G."/>
            <person name="Meng A."/>
            <person name="Brown T."/>
            <person name="Cohen L."/>
        </authorList>
    </citation>
    <scope>NUCLEOTIDE SEQUENCE</scope>
    <source>
        <strain evidence="3">PLY429</strain>
    </source>
</reference>
<dbReference type="InterPro" id="IPR002816">
    <property type="entry name" value="TraB/PrgY/GumN_fam"/>
</dbReference>
<feature type="transmembrane region" description="Helical" evidence="2">
    <location>
        <begin position="312"/>
        <end position="331"/>
    </location>
</feature>
<dbReference type="EMBL" id="HBGG01041573">
    <property type="protein sequence ID" value="CAD9225841.1"/>
    <property type="molecule type" value="Transcribed_RNA"/>
</dbReference>
<evidence type="ECO:0000256" key="1">
    <source>
        <dbReference type="SAM" id="MobiDB-lite"/>
    </source>
</evidence>
<accession>A0A7S1T7C2</accession>
<keyword evidence="2" id="KW-0472">Membrane</keyword>
<evidence type="ECO:0008006" key="4">
    <source>
        <dbReference type="Google" id="ProtNLM"/>
    </source>
</evidence>
<evidence type="ECO:0000256" key="2">
    <source>
        <dbReference type="SAM" id="Phobius"/>
    </source>
</evidence>
<sequence>MKKGFLADESVSGVQSNGVLPSDAAGSSSGALAEVKVSIAPPTPPGDDYPKFVSVLQHKKPGIVGLDGQPALCEYHILGTAHVSKESCEDVRKVIRRVKPDVVMLELCNGRSGLLHSQAKTEVPSLSKMMEEYQSGKTPLMGVVYSWLLARIGENMEVFPGEEFRVALQEARAIGANVDLGDRPVRITLVRTWAALSLWQKVKFVWCLVYSGINVPDAEELSRMVEEMKETDITTEAIMELGREFPSLLEPLIYERDRYMVHRLRLLSKQASKVVAVVGAGHLPGIRENWEKEIDVQEVMWMPQPRQRSVLLSWRALTVVAGCTTAAMVYLRYKSR</sequence>
<name>A0A7S1T7C2_9CHLO</name>
<organism evidence="3">
    <name type="scientific">Tetraselmis chuii</name>
    <dbReference type="NCBI Taxonomy" id="63592"/>
    <lineage>
        <taxon>Eukaryota</taxon>
        <taxon>Viridiplantae</taxon>
        <taxon>Chlorophyta</taxon>
        <taxon>core chlorophytes</taxon>
        <taxon>Chlorodendrophyceae</taxon>
        <taxon>Chlorodendrales</taxon>
        <taxon>Chlorodendraceae</taxon>
        <taxon>Tetraselmis</taxon>
    </lineage>
</organism>
<protein>
    <recommendedName>
        <fullName evidence="4">TraB domain-containing protein</fullName>
    </recommendedName>
</protein>
<dbReference type="AlphaFoldDB" id="A0A7S1T7C2"/>